<dbReference type="PROSITE" id="PS50846">
    <property type="entry name" value="HMA_2"/>
    <property type="match status" value="1"/>
</dbReference>
<accession>A0AAE1TBQ2</accession>
<organism evidence="7 8">
    <name type="scientific">Acacia crassicarpa</name>
    <name type="common">northern wattle</name>
    <dbReference type="NCBI Taxonomy" id="499986"/>
    <lineage>
        <taxon>Eukaryota</taxon>
        <taxon>Viridiplantae</taxon>
        <taxon>Streptophyta</taxon>
        <taxon>Embryophyta</taxon>
        <taxon>Tracheophyta</taxon>
        <taxon>Spermatophyta</taxon>
        <taxon>Magnoliopsida</taxon>
        <taxon>eudicotyledons</taxon>
        <taxon>Gunneridae</taxon>
        <taxon>Pentapetalae</taxon>
        <taxon>rosids</taxon>
        <taxon>fabids</taxon>
        <taxon>Fabales</taxon>
        <taxon>Fabaceae</taxon>
        <taxon>Caesalpinioideae</taxon>
        <taxon>mimosoid clade</taxon>
        <taxon>Acacieae</taxon>
        <taxon>Acacia</taxon>
    </lineage>
</organism>
<dbReference type="SUPFAM" id="SSF55008">
    <property type="entry name" value="HMA, heavy metal-associated domain"/>
    <property type="match status" value="1"/>
</dbReference>
<comment type="similarity">
    <text evidence="5">Belongs to the HIPP family.</text>
</comment>
<keyword evidence="1" id="KW-0488">Methylation</keyword>
<dbReference type="GO" id="GO:0046872">
    <property type="term" value="F:metal ion binding"/>
    <property type="evidence" value="ECO:0007669"/>
    <property type="project" value="UniProtKB-KW"/>
</dbReference>
<evidence type="ECO:0000313" key="7">
    <source>
        <dbReference type="EMBL" id="KAK4279318.1"/>
    </source>
</evidence>
<evidence type="ECO:0000256" key="1">
    <source>
        <dbReference type="ARBA" id="ARBA00022481"/>
    </source>
</evidence>
<name>A0AAE1TBQ2_9FABA</name>
<dbReference type="AlphaFoldDB" id="A0AAE1TBQ2"/>
<keyword evidence="4" id="KW-0636">Prenylation</keyword>
<dbReference type="InterPro" id="IPR036163">
    <property type="entry name" value="HMA_dom_sf"/>
</dbReference>
<sequence length="167" mass="18518">MNLHFTTLNHLSSNLPLLHNLANFPLPLIIVKLLASTQQYNSQMTMKKIVLKVELQSERTKQKVMKTTSGISGVESVNMDMKDMKLTVTGEIDPVKVVGKLRKLCHTEIVSVGAAKESEKKAEEKIENIAKAAIVTAPLSYSHVYYPPPPYYVGTVEEYPNSGCVIC</sequence>
<dbReference type="PANTHER" id="PTHR45811:SF80">
    <property type="entry name" value="COPPER TRANSPORT PROTEIN FAMILY-RELATED"/>
    <property type="match status" value="1"/>
</dbReference>
<gene>
    <name evidence="7" type="ORF">QN277_011116</name>
</gene>
<protein>
    <recommendedName>
        <fullName evidence="6">HMA domain-containing protein</fullName>
    </recommendedName>
</protein>
<dbReference type="EMBL" id="JAWXYG010000002">
    <property type="protein sequence ID" value="KAK4279318.1"/>
    <property type="molecule type" value="Genomic_DNA"/>
</dbReference>
<reference evidence="7" key="1">
    <citation type="submission" date="2023-10" db="EMBL/GenBank/DDBJ databases">
        <title>Chromosome-level genome of the transformable northern wattle, Acacia crassicarpa.</title>
        <authorList>
            <person name="Massaro I."/>
            <person name="Sinha N.R."/>
            <person name="Poethig S."/>
            <person name="Leichty A.R."/>
        </authorList>
    </citation>
    <scope>NUCLEOTIDE SEQUENCE</scope>
    <source>
        <strain evidence="7">Acra3RX</strain>
        <tissue evidence="7">Leaf</tissue>
    </source>
</reference>
<dbReference type="Gene3D" id="3.30.70.100">
    <property type="match status" value="1"/>
</dbReference>
<dbReference type="InterPro" id="IPR051863">
    <property type="entry name" value="HIPP"/>
</dbReference>
<keyword evidence="8" id="KW-1185">Reference proteome</keyword>
<dbReference type="Proteomes" id="UP001293593">
    <property type="component" value="Unassembled WGS sequence"/>
</dbReference>
<dbReference type="InterPro" id="IPR006121">
    <property type="entry name" value="HMA_dom"/>
</dbReference>
<feature type="domain" description="HMA" evidence="6">
    <location>
        <begin position="46"/>
        <end position="113"/>
    </location>
</feature>
<evidence type="ECO:0000256" key="4">
    <source>
        <dbReference type="ARBA" id="ARBA00023289"/>
    </source>
</evidence>
<comment type="caution">
    <text evidence="7">The sequence shown here is derived from an EMBL/GenBank/DDBJ whole genome shotgun (WGS) entry which is preliminary data.</text>
</comment>
<keyword evidence="2" id="KW-0479">Metal-binding</keyword>
<evidence type="ECO:0000259" key="6">
    <source>
        <dbReference type="PROSITE" id="PS50846"/>
    </source>
</evidence>
<dbReference type="PANTHER" id="PTHR45811">
    <property type="entry name" value="COPPER TRANSPORT PROTEIN FAMILY-RELATED"/>
    <property type="match status" value="1"/>
</dbReference>
<evidence type="ECO:0000256" key="3">
    <source>
        <dbReference type="ARBA" id="ARBA00023288"/>
    </source>
</evidence>
<evidence type="ECO:0000256" key="2">
    <source>
        <dbReference type="ARBA" id="ARBA00022723"/>
    </source>
</evidence>
<evidence type="ECO:0000313" key="8">
    <source>
        <dbReference type="Proteomes" id="UP001293593"/>
    </source>
</evidence>
<dbReference type="Pfam" id="PF00403">
    <property type="entry name" value="HMA"/>
    <property type="match status" value="1"/>
</dbReference>
<keyword evidence="3" id="KW-0449">Lipoprotein</keyword>
<proteinExistence type="inferred from homology"/>
<evidence type="ECO:0000256" key="5">
    <source>
        <dbReference type="ARBA" id="ARBA00024045"/>
    </source>
</evidence>